<accession>A0A7W8UZM4</accession>
<comment type="caution">
    <text evidence="1">The sequence shown here is derived from an EMBL/GenBank/DDBJ whole genome shotgun (WGS) entry which is preliminary data.</text>
</comment>
<dbReference type="EMBL" id="JACHDD010000006">
    <property type="protein sequence ID" value="MBB5425907.1"/>
    <property type="molecule type" value="Genomic_DNA"/>
</dbReference>
<protein>
    <submittedName>
        <fullName evidence="1">Uncharacterized protein</fullName>
    </submittedName>
</protein>
<organism evidence="1 2">
    <name type="scientific">Paraburkholderia atlantica</name>
    <dbReference type="NCBI Taxonomy" id="2654982"/>
    <lineage>
        <taxon>Bacteria</taxon>
        <taxon>Pseudomonadati</taxon>
        <taxon>Pseudomonadota</taxon>
        <taxon>Betaproteobacteria</taxon>
        <taxon>Burkholderiales</taxon>
        <taxon>Burkholderiaceae</taxon>
        <taxon>Paraburkholderia</taxon>
    </lineage>
</organism>
<evidence type="ECO:0000313" key="1">
    <source>
        <dbReference type="EMBL" id="MBB5425907.1"/>
    </source>
</evidence>
<reference evidence="1 2" key="1">
    <citation type="submission" date="2020-08" db="EMBL/GenBank/DDBJ databases">
        <title>Genomic Encyclopedia of Type Strains, Phase IV (KMG-V): Genome sequencing to study the core and pangenomes of soil and plant-associated prokaryotes.</title>
        <authorList>
            <person name="Whitman W."/>
        </authorList>
    </citation>
    <scope>NUCLEOTIDE SEQUENCE [LARGE SCALE GENOMIC DNA]</scope>
    <source>
        <strain evidence="1 2">JPY158</strain>
    </source>
</reference>
<sequence>MCEIPRISIDFAARAAIRYRGDPQFLIVHAAAGGFRLRVKAAAVAPPRDQTLRGRDIVELHLRAAVAWARTIGVDAIDRK</sequence>
<dbReference type="AlphaFoldDB" id="A0A7W8UZM4"/>
<dbReference type="Proteomes" id="UP000592780">
    <property type="component" value="Unassembled WGS sequence"/>
</dbReference>
<name>A0A7W8UZM4_PARAM</name>
<keyword evidence="2" id="KW-1185">Reference proteome</keyword>
<gene>
    <name evidence="1" type="ORF">HDG40_004080</name>
</gene>
<evidence type="ECO:0000313" key="2">
    <source>
        <dbReference type="Proteomes" id="UP000592780"/>
    </source>
</evidence>
<proteinExistence type="predicted"/>